<feature type="active site" evidence="4">
    <location>
        <position position="65"/>
    </location>
</feature>
<dbReference type="GO" id="GO:0034599">
    <property type="term" value="P:cellular response to oxidative stress"/>
    <property type="evidence" value="ECO:0007669"/>
    <property type="project" value="TreeGrafter"/>
</dbReference>
<protein>
    <submittedName>
        <fullName evidence="6">Glutathione peroxidase</fullName>
    </submittedName>
</protein>
<feature type="chain" id="PRO_5011673643" evidence="5">
    <location>
        <begin position="31"/>
        <end position="188"/>
    </location>
</feature>
<comment type="similarity">
    <text evidence="1">Belongs to the glutathione peroxidase family.</text>
</comment>
<keyword evidence="2 6" id="KW-0575">Peroxidase</keyword>
<dbReference type="Gene3D" id="3.40.30.10">
    <property type="entry name" value="Glutaredoxin"/>
    <property type="match status" value="1"/>
</dbReference>
<keyword evidence="5" id="KW-0732">Signal</keyword>
<dbReference type="PIRSF" id="PIRSF000303">
    <property type="entry name" value="Glutathion_perox"/>
    <property type="match status" value="1"/>
</dbReference>
<keyword evidence="3" id="KW-0560">Oxidoreductase</keyword>
<dbReference type="InterPro" id="IPR000889">
    <property type="entry name" value="Glutathione_peroxidase"/>
</dbReference>
<organism evidence="6 7">
    <name type="scientific">Lentibacter algarum</name>
    <dbReference type="NCBI Taxonomy" id="576131"/>
    <lineage>
        <taxon>Bacteria</taxon>
        <taxon>Pseudomonadati</taxon>
        <taxon>Pseudomonadota</taxon>
        <taxon>Alphaproteobacteria</taxon>
        <taxon>Rhodobacterales</taxon>
        <taxon>Roseobacteraceae</taxon>
        <taxon>Lentibacter</taxon>
    </lineage>
</organism>
<evidence type="ECO:0000256" key="3">
    <source>
        <dbReference type="ARBA" id="ARBA00023002"/>
    </source>
</evidence>
<dbReference type="EMBL" id="FNPR01000012">
    <property type="protein sequence ID" value="SDY89707.1"/>
    <property type="molecule type" value="Genomic_DNA"/>
</dbReference>
<feature type="signal peptide" evidence="5">
    <location>
        <begin position="1"/>
        <end position="30"/>
    </location>
</feature>
<reference evidence="6 7" key="1">
    <citation type="submission" date="2016-10" db="EMBL/GenBank/DDBJ databases">
        <authorList>
            <person name="de Groot N.N."/>
        </authorList>
    </citation>
    <scope>NUCLEOTIDE SEQUENCE [LARGE SCALE GENOMIC DNA]</scope>
    <source>
        <strain evidence="6 7">DSM 24677</strain>
    </source>
</reference>
<sequence length="188" mass="21042">MQNYIISSKQNLFMLILTMLLFTPPSTSSANEVTYYNFPAIEGGTISTEQWAGKPYLVVNTASQCAFTKQYADLQRLYDKYRNEGFGLIAVPSDDFRQELGSDAEIKDFCELNYDIDMPMTSSLSVKGPDAHPFFKAMSDQADYIPEWNFYKILIGVNGRAIGSWGSTTKPMAGKITKVIEAELAKSH</sequence>
<evidence type="ECO:0000256" key="5">
    <source>
        <dbReference type="SAM" id="SignalP"/>
    </source>
</evidence>
<dbReference type="PANTHER" id="PTHR11592:SF44">
    <property type="entry name" value="GLUTATHIONE PEROXIDASE"/>
    <property type="match status" value="1"/>
</dbReference>
<dbReference type="SUPFAM" id="SSF52833">
    <property type="entry name" value="Thioredoxin-like"/>
    <property type="match status" value="1"/>
</dbReference>
<evidence type="ECO:0000256" key="4">
    <source>
        <dbReference type="PIRSR" id="PIRSR000303-1"/>
    </source>
</evidence>
<proteinExistence type="inferred from homology"/>
<name>A0A1H3NL71_9RHOB</name>
<evidence type="ECO:0000256" key="1">
    <source>
        <dbReference type="ARBA" id="ARBA00006926"/>
    </source>
</evidence>
<dbReference type="PROSITE" id="PS51355">
    <property type="entry name" value="GLUTATHIONE_PEROXID_3"/>
    <property type="match status" value="1"/>
</dbReference>
<dbReference type="CDD" id="cd00340">
    <property type="entry name" value="GSH_Peroxidase"/>
    <property type="match status" value="1"/>
</dbReference>
<dbReference type="Proteomes" id="UP000199026">
    <property type="component" value="Unassembled WGS sequence"/>
</dbReference>
<dbReference type="PANTHER" id="PTHR11592">
    <property type="entry name" value="GLUTATHIONE PEROXIDASE"/>
    <property type="match status" value="1"/>
</dbReference>
<accession>A0A1H3NL71</accession>
<keyword evidence="7" id="KW-1185">Reference proteome</keyword>
<dbReference type="AlphaFoldDB" id="A0A1H3NL71"/>
<dbReference type="GO" id="GO:0004601">
    <property type="term" value="F:peroxidase activity"/>
    <property type="evidence" value="ECO:0007669"/>
    <property type="project" value="UniProtKB-KW"/>
</dbReference>
<dbReference type="Pfam" id="PF00255">
    <property type="entry name" value="GSHPx"/>
    <property type="match status" value="1"/>
</dbReference>
<evidence type="ECO:0000256" key="2">
    <source>
        <dbReference type="ARBA" id="ARBA00022559"/>
    </source>
</evidence>
<dbReference type="InterPro" id="IPR036249">
    <property type="entry name" value="Thioredoxin-like_sf"/>
</dbReference>
<evidence type="ECO:0000313" key="7">
    <source>
        <dbReference type="Proteomes" id="UP000199026"/>
    </source>
</evidence>
<evidence type="ECO:0000313" key="6">
    <source>
        <dbReference type="EMBL" id="SDY89707.1"/>
    </source>
</evidence>
<gene>
    <name evidence="6" type="ORF">SAMN05444486_1127</name>
</gene>
<dbReference type="STRING" id="576131.SAMN05444486_1127"/>